<dbReference type="PANTHER" id="PTHR38733">
    <property type="entry name" value="PROTEIN MCRC"/>
    <property type="match status" value="1"/>
</dbReference>
<evidence type="ECO:0000313" key="2">
    <source>
        <dbReference type="Proteomes" id="UP001430919"/>
    </source>
</evidence>
<accession>A0ABS8MVA0</accession>
<dbReference type="RefSeq" id="WP_229989634.1">
    <property type="nucleotide sequence ID" value="NZ_JAJJMO010000001.1"/>
</dbReference>
<dbReference type="Proteomes" id="UP001430919">
    <property type="component" value="Unassembled WGS sequence"/>
</dbReference>
<reference evidence="1" key="1">
    <citation type="submission" date="2021-11" db="EMBL/GenBank/DDBJ databases">
        <title>Description of novel Flavobacterium species.</title>
        <authorList>
            <person name="Saticioglu I.B."/>
            <person name="Ay H."/>
            <person name="Altun S."/>
            <person name="Duman M."/>
        </authorList>
    </citation>
    <scope>NUCLEOTIDE SEQUENCE</scope>
    <source>
        <strain evidence="1">F-65</strain>
    </source>
</reference>
<evidence type="ECO:0000313" key="1">
    <source>
        <dbReference type="EMBL" id="MCC9072721.1"/>
    </source>
</evidence>
<gene>
    <name evidence="1" type="ORF">LNQ49_14130</name>
</gene>
<proteinExistence type="predicted"/>
<dbReference type="PANTHER" id="PTHR38733:SF1">
    <property type="entry name" value="TYPE IV METHYL-DIRECTED RESTRICTION ENZYME ECOKMCRBC"/>
    <property type="match status" value="1"/>
</dbReference>
<dbReference type="InterPro" id="IPR019292">
    <property type="entry name" value="McrC"/>
</dbReference>
<comment type="caution">
    <text evidence="1">The sequence shown here is derived from an EMBL/GenBank/DDBJ whole genome shotgun (WGS) entry which is preliminary data.</text>
</comment>
<protein>
    <submittedName>
        <fullName evidence="1">McrC family protein</fullName>
    </submittedName>
</protein>
<dbReference type="Pfam" id="PF10117">
    <property type="entry name" value="McrBC"/>
    <property type="match status" value="1"/>
</dbReference>
<name>A0ABS8MVA0_9FLAO</name>
<keyword evidence="2" id="KW-1185">Reference proteome</keyword>
<organism evidence="1 2">
    <name type="scientific">Flavobacterium pisciphilum</name>
    <dbReference type="NCBI Taxonomy" id="2893755"/>
    <lineage>
        <taxon>Bacteria</taxon>
        <taxon>Pseudomonadati</taxon>
        <taxon>Bacteroidota</taxon>
        <taxon>Flavobacteriia</taxon>
        <taxon>Flavobacteriales</taxon>
        <taxon>Flavobacteriaceae</taxon>
        <taxon>Flavobacterium</taxon>
    </lineage>
</organism>
<sequence length="425" mass="50109">MRINKPIQVFECKTLTINSNGFKENHWKALGWYNEKHGGNFFTLTPNGVRFNQYVGVIQVGDLTIEVLPKIGQAEEEKDKAKWQKVLIDMLRECRWMNVYSHEKANLNFKPNSILEVYLELFINECEKILRMGLLKKYRFEGGNCKALKGKLLFNIQIQKNLVHQENFYTKHQEYDRENEFNQILFKALKLIPKISSSPFLKDKVSSLILSFPDLKDIQVSEELFTRLNYNRKNNHYREAIEIAAMLLLNFRPDISSGKNHVLAILFDMNSLWEEYVYRQLFKGKHRDWDLKVQNSKPFWRLSNSIRSKSIRPDIVIEHKITKCTIIIDTKWKLAENNIPSDDDLKQMFVYNEYWNGKNAILLYPKSKYQVEPEYIKGNFTNKGGNTKTHECGLMKISVLDDTNSMLDTKMGIRLNKYLERNIII</sequence>
<dbReference type="EMBL" id="JAJJMO010000001">
    <property type="protein sequence ID" value="MCC9072721.1"/>
    <property type="molecule type" value="Genomic_DNA"/>
</dbReference>